<evidence type="ECO:0000256" key="7">
    <source>
        <dbReference type="ARBA" id="ARBA00029804"/>
    </source>
</evidence>
<evidence type="ECO:0000259" key="9">
    <source>
        <dbReference type="PROSITE" id="PS51383"/>
    </source>
</evidence>
<dbReference type="GO" id="GO:0047453">
    <property type="term" value="F:ATP-dependent NAD(P)H-hydrate dehydratase activity"/>
    <property type="evidence" value="ECO:0007669"/>
    <property type="project" value="UniProtKB-EC"/>
</dbReference>
<evidence type="ECO:0000256" key="5">
    <source>
        <dbReference type="ARBA" id="ARBA00023027"/>
    </source>
</evidence>
<dbReference type="PANTHER" id="PTHR12592:SF0">
    <property type="entry name" value="ATP-DEPENDENT (S)-NAD(P)H-HYDRATE DEHYDRATASE"/>
    <property type="match status" value="1"/>
</dbReference>
<keyword evidence="2" id="KW-0547">Nucleotide-binding</keyword>
<keyword evidence="4" id="KW-0521">NADP</keyword>
<evidence type="ECO:0000256" key="1">
    <source>
        <dbReference type="ARBA" id="ARBA00013249"/>
    </source>
</evidence>
<dbReference type="PROSITE" id="PS51383">
    <property type="entry name" value="YJEF_C_3"/>
    <property type="match status" value="1"/>
</dbReference>
<keyword evidence="11" id="KW-1185">Reference proteome</keyword>
<organism evidence="12">
    <name type="scientific">Gongylonema pulchrum</name>
    <dbReference type="NCBI Taxonomy" id="637853"/>
    <lineage>
        <taxon>Eukaryota</taxon>
        <taxon>Metazoa</taxon>
        <taxon>Ecdysozoa</taxon>
        <taxon>Nematoda</taxon>
        <taxon>Chromadorea</taxon>
        <taxon>Rhabditida</taxon>
        <taxon>Spirurina</taxon>
        <taxon>Spiruromorpha</taxon>
        <taxon>Spiruroidea</taxon>
        <taxon>Gongylonematidae</taxon>
        <taxon>Gongylonema</taxon>
    </lineage>
</organism>
<evidence type="ECO:0000313" key="10">
    <source>
        <dbReference type="EMBL" id="VDN41675.1"/>
    </source>
</evidence>
<evidence type="ECO:0000313" key="12">
    <source>
        <dbReference type="WBParaSite" id="GPUH_0002361701-mRNA-1"/>
    </source>
</evidence>
<feature type="domain" description="YjeF C-terminal" evidence="9">
    <location>
        <begin position="38"/>
        <end position="91"/>
    </location>
</feature>
<dbReference type="AlphaFoldDB" id="A0A183ERJ6"/>
<evidence type="ECO:0000256" key="4">
    <source>
        <dbReference type="ARBA" id="ARBA00022857"/>
    </source>
</evidence>
<protein>
    <recommendedName>
        <fullName evidence="1">ATP-dependent NAD(P)H-hydrate dehydratase</fullName>
        <ecNumber evidence="1">4.2.1.93</ecNumber>
    </recommendedName>
    <alternativeName>
        <fullName evidence="7">NAD(P)HX dehydratase</fullName>
    </alternativeName>
</protein>
<dbReference type="InterPro" id="IPR000631">
    <property type="entry name" value="CARKD"/>
</dbReference>
<dbReference type="Gene3D" id="3.40.1190.20">
    <property type="match status" value="1"/>
</dbReference>
<dbReference type="Proteomes" id="UP000271098">
    <property type="component" value="Unassembled WGS sequence"/>
</dbReference>
<dbReference type="OrthoDB" id="8110916at2759"/>
<dbReference type="GO" id="GO:0005524">
    <property type="term" value="F:ATP binding"/>
    <property type="evidence" value="ECO:0007669"/>
    <property type="project" value="UniProtKB-KW"/>
</dbReference>
<evidence type="ECO:0000256" key="3">
    <source>
        <dbReference type="ARBA" id="ARBA00022840"/>
    </source>
</evidence>
<evidence type="ECO:0000256" key="8">
    <source>
        <dbReference type="ARBA" id="ARBA00047472"/>
    </source>
</evidence>
<evidence type="ECO:0000256" key="2">
    <source>
        <dbReference type="ARBA" id="ARBA00022741"/>
    </source>
</evidence>
<reference evidence="10 11" key="2">
    <citation type="submission" date="2018-11" db="EMBL/GenBank/DDBJ databases">
        <authorList>
            <consortium name="Pathogen Informatics"/>
        </authorList>
    </citation>
    <scope>NUCLEOTIDE SEQUENCE [LARGE SCALE GENOMIC DNA]</scope>
</reference>
<dbReference type="EMBL" id="UYRT01098269">
    <property type="protein sequence ID" value="VDN41675.1"/>
    <property type="molecule type" value="Genomic_DNA"/>
</dbReference>
<keyword evidence="3" id="KW-0067">ATP-binding</keyword>
<evidence type="ECO:0000256" key="6">
    <source>
        <dbReference type="ARBA" id="ARBA00023239"/>
    </source>
</evidence>
<sequence length="91" mass="9959">MKVVAKKLLLLWKRILNMPMMQPAVKTSCFLPNVALPPLTRVQDLLPPLSGTLRKGECGRIGVVGGSRVYTGAPYFSAITALKVVCLDMFK</sequence>
<dbReference type="SUPFAM" id="SSF53613">
    <property type="entry name" value="Ribokinase-like"/>
    <property type="match status" value="1"/>
</dbReference>
<evidence type="ECO:0000313" key="11">
    <source>
        <dbReference type="Proteomes" id="UP000271098"/>
    </source>
</evidence>
<name>A0A183ERJ6_9BILA</name>
<dbReference type="InterPro" id="IPR029056">
    <property type="entry name" value="Ribokinase-like"/>
</dbReference>
<reference evidence="12" key="1">
    <citation type="submission" date="2016-06" db="UniProtKB">
        <authorList>
            <consortium name="WormBaseParasite"/>
        </authorList>
    </citation>
    <scope>IDENTIFICATION</scope>
</reference>
<accession>A0A183ERJ6</accession>
<proteinExistence type="predicted"/>
<dbReference type="PANTHER" id="PTHR12592">
    <property type="entry name" value="ATP-DEPENDENT (S)-NAD(P)H-HYDRATE DEHYDRATASE FAMILY MEMBER"/>
    <property type="match status" value="1"/>
</dbReference>
<dbReference type="EC" id="4.2.1.93" evidence="1"/>
<keyword evidence="5" id="KW-0520">NAD</keyword>
<dbReference type="WBParaSite" id="GPUH_0002361701-mRNA-1">
    <property type="protein sequence ID" value="GPUH_0002361701-mRNA-1"/>
    <property type="gene ID" value="GPUH_0002361701"/>
</dbReference>
<keyword evidence="6" id="KW-0456">Lyase</keyword>
<gene>
    <name evidence="10" type="ORF">GPUH_LOCUS23585</name>
</gene>
<dbReference type="GO" id="GO:0110051">
    <property type="term" value="P:metabolite repair"/>
    <property type="evidence" value="ECO:0007669"/>
    <property type="project" value="TreeGrafter"/>
</dbReference>
<comment type="catalytic activity">
    <reaction evidence="8">
        <text>(6S)-NADPHX + ATP = ADP + phosphate + NADPH + H(+)</text>
        <dbReference type="Rhea" id="RHEA:32231"/>
        <dbReference type="ChEBI" id="CHEBI:15378"/>
        <dbReference type="ChEBI" id="CHEBI:30616"/>
        <dbReference type="ChEBI" id="CHEBI:43474"/>
        <dbReference type="ChEBI" id="CHEBI:57783"/>
        <dbReference type="ChEBI" id="CHEBI:64076"/>
        <dbReference type="ChEBI" id="CHEBI:456216"/>
        <dbReference type="EC" id="4.2.1.93"/>
    </reaction>
</comment>